<evidence type="ECO:0000256" key="3">
    <source>
        <dbReference type="ARBA" id="ARBA00022777"/>
    </source>
</evidence>
<dbReference type="InterPro" id="IPR045540">
    <property type="entry name" value="YegS/DAGK_C"/>
</dbReference>
<dbReference type="InterPro" id="IPR016064">
    <property type="entry name" value="NAD/diacylglycerol_kinase_sf"/>
</dbReference>
<keyword evidence="3" id="KW-0418">Kinase</keyword>
<evidence type="ECO:0000256" key="2">
    <source>
        <dbReference type="ARBA" id="ARBA00022741"/>
    </source>
</evidence>
<reference evidence="7" key="1">
    <citation type="submission" date="2021-01" db="UniProtKB">
        <authorList>
            <consortium name="EnsemblMetazoa"/>
        </authorList>
    </citation>
    <scope>IDENTIFICATION</scope>
</reference>
<feature type="domain" description="DAGKc" evidence="6">
    <location>
        <begin position="135"/>
        <end position="278"/>
    </location>
</feature>
<dbReference type="SMART" id="SM00046">
    <property type="entry name" value="DAGKc"/>
    <property type="match status" value="1"/>
</dbReference>
<dbReference type="OrthoDB" id="5989897at2759"/>
<dbReference type="InterPro" id="IPR017438">
    <property type="entry name" value="ATP-NAD_kinase_N"/>
</dbReference>
<dbReference type="GO" id="GO:0016020">
    <property type="term" value="C:membrane"/>
    <property type="evidence" value="ECO:0007669"/>
    <property type="project" value="TreeGrafter"/>
</dbReference>
<dbReference type="Proteomes" id="UP000594262">
    <property type="component" value="Unplaced"/>
</dbReference>
<dbReference type="PANTHER" id="PTHR12358:SF112">
    <property type="entry name" value="LD11247P-RELATED"/>
    <property type="match status" value="1"/>
</dbReference>
<evidence type="ECO:0000313" key="8">
    <source>
        <dbReference type="Proteomes" id="UP000594262"/>
    </source>
</evidence>
<dbReference type="GeneID" id="136823626"/>
<dbReference type="PANTHER" id="PTHR12358">
    <property type="entry name" value="SPHINGOSINE KINASE"/>
    <property type="match status" value="1"/>
</dbReference>
<keyword evidence="4" id="KW-0067">ATP-binding</keyword>
<keyword evidence="8" id="KW-1185">Reference proteome</keyword>
<keyword evidence="2" id="KW-0547">Nucleotide-binding</keyword>
<dbReference type="SUPFAM" id="SSF111331">
    <property type="entry name" value="NAD kinase/diacylglycerol kinase-like"/>
    <property type="match status" value="1"/>
</dbReference>
<evidence type="ECO:0000256" key="4">
    <source>
        <dbReference type="ARBA" id="ARBA00022840"/>
    </source>
</evidence>
<dbReference type="GO" id="GO:0046512">
    <property type="term" value="P:sphingosine biosynthetic process"/>
    <property type="evidence" value="ECO:0007669"/>
    <property type="project" value="TreeGrafter"/>
</dbReference>
<keyword evidence="1" id="KW-0808">Transferase</keyword>
<evidence type="ECO:0000313" key="7">
    <source>
        <dbReference type="EnsemblMetazoa" id="CLYHEMP011999.1"/>
    </source>
</evidence>
<protein>
    <recommendedName>
        <fullName evidence="6">DAGKc domain-containing protein</fullName>
    </recommendedName>
</protein>
<dbReference type="Gene3D" id="3.40.50.10330">
    <property type="entry name" value="Probable inorganic polyphosphate/atp-NAD kinase, domain 1"/>
    <property type="match status" value="1"/>
</dbReference>
<evidence type="ECO:0000259" key="6">
    <source>
        <dbReference type="PROSITE" id="PS50146"/>
    </source>
</evidence>
<dbReference type="Pfam" id="PF19279">
    <property type="entry name" value="YegS_C"/>
    <property type="match status" value="1"/>
</dbReference>
<dbReference type="GO" id="GO:0005524">
    <property type="term" value="F:ATP binding"/>
    <property type="evidence" value="ECO:0007669"/>
    <property type="project" value="UniProtKB-KW"/>
</dbReference>
<dbReference type="RefSeq" id="XP_066935903.1">
    <property type="nucleotide sequence ID" value="XM_067079802.1"/>
</dbReference>
<dbReference type="PROSITE" id="PS50146">
    <property type="entry name" value="DAGK"/>
    <property type="match status" value="1"/>
</dbReference>
<evidence type="ECO:0000256" key="1">
    <source>
        <dbReference type="ARBA" id="ARBA00022679"/>
    </source>
</evidence>
<sequence>MEEKLLDGKFYLFPSCTKIHEVIVTRQNLMYREQVITKQGVPPKPFISILMENIIGCKIFESKMKKDSYCCLMVNMLMKNKKGTRERKHVTFCIFQSDDKQENMTITETWARTLSWLARDPTLNVEELQEKEDFPEQRKYFILINPKSGKGKSLELFNSTIEPILKDAMIKYEAFITEYSGHVMKLAKDFDHKKYDAIIICSGDGLAYEYINGIMKRADWEDCLQTPIGMVPTGSGNALSASINYAADENFGIVNAMYVLLKGKSHPMDLFSCHNSKGTVYGFLSLTWGLLSDVDIESEKYRFLGPLRFLLVGVQRILSLRHYHGTFYYLPALDDENRDVGIEQDGSNTQPVIDDVDGDSSPTAPEDIELVPKPLDCGPKCTIPALNEECGTENWKKIENEFILLGLQSISHLGSDMHSAPGVHFSDGYLDLQYVSRGTTKKRMLDLLDAFETGKHLEYDDVEQIKIKAFRLVPGDDRTGHIAVDGEEVDYEPIQGEVLPSLANAIMLMKI</sequence>
<dbReference type="InterPro" id="IPR001206">
    <property type="entry name" value="Diacylglycerol_kinase_cat_dom"/>
</dbReference>
<organism evidence="7 8">
    <name type="scientific">Clytia hemisphaerica</name>
    <dbReference type="NCBI Taxonomy" id="252671"/>
    <lineage>
        <taxon>Eukaryota</taxon>
        <taxon>Metazoa</taxon>
        <taxon>Cnidaria</taxon>
        <taxon>Hydrozoa</taxon>
        <taxon>Hydroidolina</taxon>
        <taxon>Leptothecata</taxon>
        <taxon>Obeliida</taxon>
        <taxon>Clytiidae</taxon>
        <taxon>Clytia</taxon>
    </lineage>
</organism>
<evidence type="ECO:0000256" key="5">
    <source>
        <dbReference type="SAM" id="MobiDB-lite"/>
    </source>
</evidence>
<name>A0A7M5VGQ2_9CNID</name>
<dbReference type="InterPro" id="IPR050187">
    <property type="entry name" value="Lipid_Phosphate_FormReg"/>
</dbReference>
<dbReference type="EnsemblMetazoa" id="CLYHEMT011999.1">
    <property type="protein sequence ID" value="CLYHEMP011999.1"/>
    <property type="gene ID" value="CLYHEMG011999"/>
</dbReference>
<feature type="region of interest" description="Disordered" evidence="5">
    <location>
        <begin position="343"/>
        <end position="365"/>
    </location>
</feature>
<dbReference type="Pfam" id="PF00781">
    <property type="entry name" value="DAGK_cat"/>
    <property type="match status" value="1"/>
</dbReference>
<dbReference type="GO" id="GO:0001727">
    <property type="term" value="F:lipid kinase activity"/>
    <property type="evidence" value="ECO:0007669"/>
    <property type="project" value="TreeGrafter"/>
</dbReference>
<proteinExistence type="predicted"/>
<dbReference type="Gene3D" id="2.60.200.40">
    <property type="match status" value="1"/>
</dbReference>
<dbReference type="AlphaFoldDB" id="A0A7M5VGQ2"/>
<accession>A0A7M5VGQ2</accession>
<dbReference type="GO" id="GO:0005737">
    <property type="term" value="C:cytoplasm"/>
    <property type="evidence" value="ECO:0007669"/>
    <property type="project" value="TreeGrafter"/>
</dbReference>